<keyword evidence="2" id="KW-0175">Coiled coil</keyword>
<evidence type="ECO:0000256" key="1">
    <source>
        <dbReference type="ARBA" id="ARBA00022553"/>
    </source>
</evidence>
<dbReference type="InterPro" id="IPR036513">
    <property type="entry name" value="STAS_dom_sf"/>
</dbReference>
<dbReference type="InterPro" id="IPR002645">
    <property type="entry name" value="STAS_dom"/>
</dbReference>
<dbReference type="RefSeq" id="WP_394823613.1">
    <property type="nucleotide sequence ID" value="NZ_CP089984.1"/>
</dbReference>
<evidence type="ECO:0000256" key="2">
    <source>
        <dbReference type="SAM" id="Coils"/>
    </source>
</evidence>
<dbReference type="SUPFAM" id="SSF111126">
    <property type="entry name" value="Ligand-binding domain in the NO signalling and Golgi transport"/>
    <property type="match status" value="1"/>
</dbReference>
<keyword evidence="1" id="KW-0597">Phosphoprotein</keyword>
<feature type="coiled-coil region" evidence="2">
    <location>
        <begin position="203"/>
        <end position="233"/>
    </location>
</feature>
<sequence>MNHRENPTYLRNGLDFEWDVDEGLFLIMGNPIMCMWTETTMAYFMSGLHKMVGTDRFNLALYGAGEDTTADEWERFVTPAANVEDGLRAVCAAAPHLGHGQWELVSLNREKRELRFRVKNSWEGLYQKAIGVCWGTSSLAGRFAGYAARIFGENCWAEQTSFIARGDEWDTFVVRPSDRTVDGQLEALITADKASRADLDLAVDRLKQEVHERTQAEERLQQEVHDRKVAEQALLDKLEIIRRQEDSIRAMSTPILQLWEGVLALPVIGLVDNARANQMMESLLEAIVKTQARFTILDLTGVDSMDTSAADHLLKVVRAARLLGTQCVISGISPDMAQTIVGLELDLAELSSFSTLESALRYALRTQQHPLVQDGAY</sequence>
<organism evidence="4 5">
    <name type="scientific">Pendulispora albinea</name>
    <dbReference type="NCBI Taxonomy" id="2741071"/>
    <lineage>
        <taxon>Bacteria</taxon>
        <taxon>Pseudomonadati</taxon>
        <taxon>Myxococcota</taxon>
        <taxon>Myxococcia</taxon>
        <taxon>Myxococcales</taxon>
        <taxon>Sorangiineae</taxon>
        <taxon>Pendulisporaceae</taxon>
        <taxon>Pendulispora</taxon>
    </lineage>
</organism>
<dbReference type="Gene3D" id="3.30.750.24">
    <property type="entry name" value="STAS domain"/>
    <property type="match status" value="1"/>
</dbReference>
<gene>
    <name evidence="4" type="ORF">LZC94_39975</name>
</gene>
<dbReference type="InterPro" id="IPR051932">
    <property type="entry name" value="Bact_StressResp_Reg"/>
</dbReference>
<dbReference type="PANTHER" id="PTHR33745:SF3">
    <property type="entry name" value="RSBT CO-ANTAGONIST PROTEIN RSBRC"/>
    <property type="match status" value="1"/>
</dbReference>
<dbReference type="Gene3D" id="3.30.1380.20">
    <property type="entry name" value="Trafficking protein particle complex subunit 3"/>
    <property type="match status" value="1"/>
</dbReference>
<dbReference type="Pfam" id="PF01740">
    <property type="entry name" value="STAS"/>
    <property type="match status" value="1"/>
</dbReference>
<dbReference type="SUPFAM" id="SSF52091">
    <property type="entry name" value="SpoIIaa-like"/>
    <property type="match status" value="1"/>
</dbReference>
<dbReference type="Proteomes" id="UP001370348">
    <property type="component" value="Chromosome"/>
</dbReference>
<evidence type="ECO:0000259" key="3">
    <source>
        <dbReference type="PROSITE" id="PS50801"/>
    </source>
</evidence>
<dbReference type="PANTHER" id="PTHR33745">
    <property type="entry name" value="RSBT ANTAGONIST PROTEIN RSBS-RELATED"/>
    <property type="match status" value="1"/>
</dbReference>
<feature type="domain" description="STAS" evidence="3">
    <location>
        <begin position="252"/>
        <end position="363"/>
    </location>
</feature>
<evidence type="ECO:0000313" key="5">
    <source>
        <dbReference type="Proteomes" id="UP001370348"/>
    </source>
</evidence>
<dbReference type="EMBL" id="CP089984">
    <property type="protein sequence ID" value="WXB13996.1"/>
    <property type="molecule type" value="Genomic_DNA"/>
</dbReference>
<proteinExistence type="predicted"/>
<protein>
    <submittedName>
        <fullName evidence="4">STAS domain-containing protein</fullName>
    </submittedName>
</protein>
<dbReference type="InterPro" id="IPR024096">
    <property type="entry name" value="NO_sig/Golgi_transp_ligand-bd"/>
</dbReference>
<name>A0ABZ2LW27_9BACT</name>
<evidence type="ECO:0000313" key="4">
    <source>
        <dbReference type="EMBL" id="WXB13996.1"/>
    </source>
</evidence>
<accession>A0ABZ2LW27</accession>
<dbReference type="CDD" id="cd07041">
    <property type="entry name" value="STAS_RsbR_RsbS_like"/>
    <property type="match status" value="1"/>
</dbReference>
<keyword evidence="5" id="KW-1185">Reference proteome</keyword>
<reference evidence="4 5" key="1">
    <citation type="submission" date="2021-12" db="EMBL/GenBank/DDBJ databases">
        <title>Discovery of the Pendulisporaceae a myxobacterial family with distinct sporulation behavior and unique specialized metabolism.</title>
        <authorList>
            <person name="Garcia R."/>
            <person name="Popoff A."/>
            <person name="Bader C.D."/>
            <person name="Loehr J."/>
            <person name="Walesch S."/>
            <person name="Walt C."/>
            <person name="Boldt J."/>
            <person name="Bunk B."/>
            <person name="Haeckl F.J.F.P.J."/>
            <person name="Gunesch A.P."/>
            <person name="Birkelbach J."/>
            <person name="Nuebel U."/>
            <person name="Pietschmann T."/>
            <person name="Bach T."/>
            <person name="Mueller R."/>
        </authorList>
    </citation>
    <scope>NUCLEOTIDE SEQUENCE [LARGE SCALE GENOMIC DNA]</scope>
    <source>
        <strain evidence="4 5">MSr11954</strain>
    </source>
</reference>
<dbReference type="PROSITE" id="PS50801">
    <property type="entry name" value="STAS"/>
    <property type="match status" value="1"/>
</dbReference>